<feature type="transmembrane region" description="Helical" evidence="9">
    <location>
        <begin position="196"/>
        <end position="219"/>
    </location>
</feature>
<feature type="transmembrane region" description="Helical" evidence="9">
    <location>
        <begin position="62"/>
        <end position="82"/>
    </location>
</feature>
<evidence type="ECO:0000256" key="4">
    <source>
        <dbReference type="ARBA" id="ARBA00022692"/>
    </source>
</evidence>
<protein>
    <submittedName>
        <fullName evidence="12">Zinc resistance conferring protein</fullName>
    </submittedName>
</protein>
<evidence type="ECO:0000256" key="6">
    <source>
        <dbReference type="ARBA" id="ARBA00022989"/>
    </source>
</evidence>
<name>A0ABR2H6L2_9EUKA</name>
<evidence type="ECO:0000256" key="9">
    <source>
        <dbReference type="SAM" id="Phobius"/>
    </source>
</evidence>
<dbReference type="SUPFAM" id="SSF160240">
    <property type="entry name" value="Cation efflux protein cytoplasmic domain-like"/>
    <property type="match status" value="1"/>
</dbReference>
<keyword evidence="13" id="KW-1185">Reference proteome</keyword>
<feature type="compositionally biased region" description="Basic and acidic residues" evidence="8">
    <location>
        <begin position="387"/>
        <end position="410"/>
    </location>
</feature>
<dbReference type="InterPro" id="IPR058533">
    <property type="entry name" value="Cation_efflux_TM"/>
</dbReference>
<proteinExistence type="inferred from homology"/>
<evidence type="ECO:0000256" key="8">
    <source>
        <dbReference type="SAM" id="MobiDB-lite"/>
    </source>
</evidence>
<dbReference type="SUPFAM" id="SSF161111">
    <property type="entry name" value="Cation efflux protein transmembrane domain-like"/>
    <property type="match status" value="1"/>
</dbReference>
<gene>
    <name evidence="12" type="ORF">M9Y10_026801</name>
</gene>
<dbReference type="PANTHER" id="PTHR45820:SF4">
    <property type="entry name" value="ZINC TRANSPORTER 63C, ISOFORM F"/>
    <property type="match status" value="1"/>
</dbReference>
<evidence type="ECO:0000256" key="5">
    <source>
        <dbReference type="ARBA" id="ARBA00022833"/>
    </source>
</evidence>
<feature type="transmembrane region" description="Helical" evidence="9">
    <location>
        <begin position="226"/>
        <end position="245"/>
    </location>
</feature>
<dbReference type="Gene3D" id="1.20.1510.10">
    <property type="entry name" value="Cation efflux protein transmembrane domain"/>
    <property type="match status" value="1"/>
</dbReference>
<evidence type="ECO:0000256" key="1">
    <source>
        <dbReference type="ARBA" id="ARBA00004141"/>
    </source>
</evidence>
<comment type="subcellular location">
    <subcellularLocation>
        <location evidence="1">Membrane</location>
        <topology evidence="1">Multi-pass membrane protein</topology>
    </subcellularLocation>
</comment>
<dbReference type="InterPro" id="IPR027469">
    <property type="entry name" value="Cation_efflux_TMD_sf"/>
</dbReference>
<keyword evidence="3" id="KW-0813">Transport</keyword>
<keyword evidence="7 9" id="KW-0472">Membrane</keyword>
<feature type="transmembrane region" description="Helical" evidence="9">
    <location>
        <begin position="129"/>
        <end position="151"/>
    </location>
</feature>
<feature type="domain" description="Cation efflux protein transmembrane" evidence="10">
    <location>
        <begin position="62"/>
        <end position="253"/>
    </location>
</feature>
<evidence type="ECO:0000313" key="12">
    <source>
        <dbReference type="EMBL" id="KAK8841849.1"/>
    </source>
</evidence>
<evidence type="ECO:0000256" key="3">
    <source>
        <dbReference type="ARBA" id="ARBA00022448"/>
    </source>
</evidence>
<keyword evidence="5" id="KW-0862">Zinc</keyword>
<comment type="caution">
    <text evidence="12">The sequence shown here is derived from an EMBL/GenBank/DDBJ whole genome shotgun (WGS) entry which is preliminary data.</text>
</comment>
<feature type="transmembrane region" description="Helical" evidence="9">
    <location>
        <begin position="163"/>
        <end position="184"/>
    </location>
</feature>
<feature type="domain" description="Cation efflux protein cytoplasmic" evidence="11">
    <location>
        <begin position="260"/>
        <end position="332"/>
    </location>
</feature>
<feature type="region of interest" description="Disordered" evidence="8">
    <location>
        <begin position="383"/>
        <end position="434"/>
    </location>
</feature>
<dbReference type="InterPro" id="IPR027470">
    <property type="entry name" value="Cation_efflux_CTD"/>
</dbReference>
<dbReference type="Pfam" id="PF01545">
    <property type="entry name" value="Cation_efflux"/>
    <property type="match status" value="1"/>
</dbReference>
<dbReference type="Pfam" id="PF16916">
    <property type="entry name" value="ZT_dimer"/>
    <property type="match status" value="1"/>
</dbReference>
<keyword evidence="4 9" id="KW-0812">Transmembrane</keyword>
<sequence>MSGSNSHDEHQMALTELLDPNNCEGFMNYVHEKQEREAGHSHGHHHHHDHDHSHVPKARWRLITMIVLNAIVFLVEIITGFITKSLSLQSDAFHMLSDEASLIIGLIAHNLSERPPSDEMSFGWARTEVLGGLCNAVFLLAVCLTIFCDAIERFVDVPVIDKPILFIVVGAVGLATNLIGMIIFHDHGHSDNLKGVFLHVMGDFFGSIGVMISACVINFTDWKYKYYVDPVISLIIVIILVYGAIPLLKKTSKVVIESVPQDIDLTQIRQDLLQIPNLVAVHELHVWELSKKCYIALIHIVVSSKEQNKLVLEAVHNLMISNGVYSTTVQIEFVDDFPNEVDHNASCFYASSFGHDKRCFVTPPVYRHVIGCPHLNIPGQEESSCCSHDHDHHGHDHHDHDHDHDHDHGHGHTKSKKVNKHGHDHHGHDHDHDHNTILNIEDTEQNYNDDDDENINGVHNL</sequence>
<dbReference type="EMBL" id="JAPFFF010000040">
    <property type="protein sequence ID" value="KAK8841849.1"/>
    <property type="molecule type" value="Genomic_DNA"/>
</dbReference>
<evidence type="ECO:0000256" key="7">
    <source>
        <dbReference type="ARBA" id="ARBA00023136"/>
    </source>
</evidence>
<reference evidence="12 13" key="1">
    <citation type="submission" date="2024-04" db="EMBL/GenBank/DDBJ databases">
        <title>Tritrichomonas musculus Genome.</title>
        <authorList>
            <person name="Alves-Ferreira E."/>
            <person name="Grigg M."/>
            <person name="Lorenzi H."/>
            <person name="Galac M."/>
        </authorList>
    </citation>
    <scope>NUCLEOTIDE SEQUENCE [LARGE SCALE GENOMIC DNA]</scope>
    <source>
        <strain evidence="12 13">EAF2021</strain>
    </source>
</reference>
<comment type="similarity">
    <text evidence="2">Belongs to the cation diffusion facilitator (CDF) transporter (TC 2.A.4) family. SLC30A subfamily.</text>
</comment>
<evidence type="ECO:0000256" key="2">
    <source>
        <dbReference type="ARBA" id="ARBA00008873"/>
    </source>
</evidence>
<feature type="compositionally biased region" description="Basic residues" evidence="8">
    <location>
        <begin position="411"/>
        <end position="425"/>
    </location>
</feature>
<evidence type="ECO:0000259" key="10">
    <source>
        <dbReference type="Pfam" id="PF01545"/>
    </source>
</evidence>
<accession>A0ABR2H6L2</accession>
<evidence type="ECO:0000313" key="13">
    <source>
        <dbReference type="Proteomes" id="UP001470230"/>
    </source>
</evidence>
<dbReference type="PANTHER" id="PTHR45820">
    <property type="entry name" value="FI23527P1"/>
    <property type="match status" value="1"/>
</dbReference>
<organism evidence="12 13">
    <name type="scientific">Tritrichomonas musculus</name>
    <dbReference type="NCBI Taxonomy" id="1915356"/>
    <lineage>
        <taxon>Eukaryota</taxon>
        <taxon>Metamonada</taxon>
        <taxon>Parabasalia</taxon>
        <taxon>Tritrichomonadida</taxon>
        <taxon>Tritrichomonadidae</taxon>
        <taxon>Tritrichomonas</taxon>
    </lineage>
</organism>
<dbReference type="InterPro" id="IPR036837">
    <property type="entry name" value="Cation_efflux_CTD_sf"/>
</dbReference>
<evidence type="ECO:0000259" key="11">
    <source>
        <dbReference type="Pfam" id="PF16916"/>
    </source>
</evidence>
<dbReference type="NCBIfam" id="TIGR01297">
    <property type="entry name" value="CDF"/>
    <property type="match status" value="1"/>
</dbReference>
<dbReference type="InterPro" id="IPR002524">
    <property type="entry name" value="Cation_efflux"/>
</dbReference>
<dbReference type="Proteomes" id="UP001470230">
    <property type="component" value="Unassembled WGS sequence"/>
</dbReference>
<keyword evidence="6 9" id="KW-1133">Transmembrane helix</keyword>